<organism evidence="1 2">
    <name type="scientific">Racocetra fulgida</name>
    <dbReference type="NCBI Taxonomy" id="60492"/>
    <lineage>
        <taxon>Eukaryota</taxon>
        <taxon>Fungi</taxon>
        <taxon>Fungi incertae sedis</taxon>
        <taxon>Mucoromycota</taxon>
        <taxon>Glomeromycotina</taxon>
        <taxon>Glomeromycetes</taxon>
        <taxon>Diversisporales</taxon>
        <taxon>Gigasporaceae</taxon>
        <taxon>Racocetra</taxon>
    </lineage>
</organism>
<dbReference type="InterPro" id="IPR026270">
    <property type="entry name" value="SRP72"/>
</dbReference>
<reference evidence="1" key="1">
    <citation type="submission" date="2021-06" db="EMBL/GenBank/DDBJ databases">
        <authorList>
            <person name="Kallberg Y."/>
            <person name="Tangrot J."/>
            <person name="Rosling A."/>
        </authorList>
    </citation>
    <scope>NUCLEOTIDE SEQUENCE</scope>
    <source>
        <strain evidence="1">IN212</strain>
    </source>
</reference>
<dbReference type="PANTHER" id="PTHR14094">
    <property type="entry name" value="SIGNAL RECOGNITION PARTICLE 72"/>
    <property type="match status" value="1"/>
</dbReference>
<evidence type="ECO:0000313" key="1">
    <source>
        <dbReference type="EMBL" id="CAG8799986.1"/>
    </source>
</evidence>
<comment type="caution">
    <text evidence="1">The sequence shown here is derived from an EMBL/GenBank/DDBJ whole genome shotgun (WGS) entry which is preliminary data.</text>
</comment>
<protein>
    <submittedName>
        <fullName evidence="1">1206_t:CDS:1</fullName>
    </submittedName>
</protein>
<dbReference type="GO" id="GO:0005786">
    <property type="term" value="C:signal recognition particle, endoplasmic reticulum targeting"/>
    <property type="evidence" value="ECO:0007669"/>
    <property type="project" value="TreeGrafter"/>
</dbReference>
<dbReference type="Proteomes" id="UP000789396">
    <property type="component" value="Unassembled WGS sequence"/>
</dbReference>
<dbReference type="AlphaFoldDB" id="A0A9N9JX18"/>
<dbReference type="GO" id="GO:0043022">
    <property type="term" value="F:ribosome binding"/>
    <property type="evidence" value="ECO:0007669"/>
    <property type="project" value="TreeGrafter"/>
</dbReference>
<dbReference type="GO" id="GO:0006614">
    <property type="term" value="P:SRP-dependent cotranslational protein targeting to membrane"/>
    <property type="evidence" value="ECO:0007669"/>
    <property type="project" value="InterPro"/>
</dbReference>
<sequence length="190" mass="22015">MADSVNTYELAYNYACTYLGRKDFKKVEKLLITARNICRKSLTEDDYSEEEIEQELGTINVQLAYLYQLLGRITEAIDLYQRTDMTVSAIASNNFVAAKKDSELFDSARKLKVASATTLDTKLFRRQRRIIAMNEALLSLYMHKYTTCQDVTRRLLEAYPENDDLYLILASISYRQKKVTKAIQELQEFA</sequence>
<name>A0A9N9JX18_9GLOM</name>
<dbReference type="PANTHER" id="PTHR14094:SF9">
    <property type="entry name" value="SIGNAL RECOGNITION PARTICLE SUBUNIT SRP72"/>
    <property type="match status" value="1"/>
</dbReference>
<accession>A0A9N9JX18</accession>
<dbReference type="InterPro" id="IPR011990">
    <property type="entry name" value="TPR-like_helical_dom_sf"/>
</dbReference>
<evidence type="ECO:0000313" key="2">
    <source>
        <dbReference type="Proteomes" id="UP000789396"/>
    </source>
</evidence>
<dbReference type="Gene3D" id="1.25.40.10">
    <property type="entry name" value="Tetratricopeptide repeat domain"/>
    <property type="match status" value="1"/>
</dbReference>
<feature type="non-terminal residue" evidence="1">
    <location>
        <position position="190"/>
    </location>
</feature>
<dbReference type="SUPFAM" id="SSF48452">
    <property type="entry name" value="TPR-like"/>
    <property type="match status" value="1"/>
</dbReference>
<dbReference type="GO" id="GO:0008312">
    <property type="term" value="F:7S RNA binding"/>
    <property type="evidence" value="ECO:0007669"/>
    <property type="project" value="TreeGrafter"/>
</dbReference>
<gene>
    <name evidence="1" type="ORF">RFULGI_LOCUS17625</name>
</gene>
<proteinExistence type="predicted"/>
<keyword evidence="2" id="KW-1185">Reference proteome</keyword>
<dbReference type="OrthoDB" id="5421607at2759"/>
<dbReference type="EMBL" id="CAJVPZ010070675">
    <property type="protein sequence ID" value="CAG8799986.1"/>
    <property type="molecule type" value="Genomic_DNA"/>
</dbReference>